<name>A0A0C2WZS3_SERVB</name>
<dbReference type="InterPro" id="IPR019734">
    <property type="entry name" value="TPR_rpt"/>
</dbReference>
<dbReference type="HOGENOM" id="CLU_000288_125_6_1"/>
<reference evidence="5" key="2">
    <citation type="submission" date="2015-01" db="EMBL/GenBank/DDBJ databases">
        <title>Evolutionary Origins and Diversification of the Mycorrhizal Mutualists.</title>
        <authorList>
            <consortium name="DOE Joint Genome Institute"/>
            <consortium name="Mycorrhizal Genomics Consortium"/>
            <person name="Kohler A."/>
            <person name="Kuo A."/>
            <person name="Nagy L.G."/>
            <person name="Floudas D."/>
            <person name="Copeland A."/>
            <person name="Barry K.W."/>
            <person name="Cichocki N."/>
            <person name="Veneault-Fourrey C."/>
            <person name="LaButti K."/>
            <person name="Lindquist E.A."/>
            <person name="Lipzen A."/>
            <person name="Lundell T."/>
            <person name="Morin E."/>
            <person name="Murat C."/>
            <person name="Riley R."/>
            <person name="Ohm R."/>
            <person name="Sun H."/>
            <person name="Tunlid A."/>
            <person name="Henrissat B."/>
            <person name="Grigoriev I.V."/>
            <person name="Hibbett D.S."/>
            <person name="Martin F."/>
        </authorList>
    </citation>
    <scope>NUCLEOTIDE SEQUENCE [LARGE SCALE GENOMIC DNA]</scope>
    <source>
        <strain evidence="5">MAFF 305830</strain>
    </source>
</reference>
<dbReference type="GO" id="GO:0043531">
    <property type="term" value="F:ADP binding"/>
    <property type="evidence" value="ECO:0007669"/>
    <property type="project" value="InterPro"/>
</dbReference>
<keyword evidence="5" id="KW-1185">Reference proteome</keyword>
<dbReference type="InterPro" id="IPR016035">
    <property type="entry name" value="Acyl_Trfase/lysoPLipase"/>
</dbReference>
<evidence type="ECO:0000259" key="3">
    <source>
        <dbReference type="PROSITE" id="PS51635"/>
    </source>
</evidence>
<dbReference type="PROSITE" id="PS51635">
    <property type="entry name" value="PNPLA"/>
    <property type="match status" value="1"/>
</dbReference>
<dbReference type="SMART" id="SM00028">
    <property type="entry name" value="TPR"/>
    <property type="match status" value="5"/>
</dbReference>
<dbReference type="PANTHER" id="PTHR46082">
    <property type="entry name" value="ATP/GTP-BINDING PROTEIN-RELATED"/>
    <property type="match status" value="1"/>
</dbReference>
<dbReference type="Gene3D" id="1.25.40.10">
    <property type="entry name" value="Tetratricopeptide repeat domain"/>
    <property type="match status" value="2"/>
</dbReference>
<dbReference type="Gene3D" id="3.40.50.300">
    <property type="entry name" value="P-loop containing nucleotide triphosphate hydrolases"/>
    <property type="match status" value="1"/>
</dbReference>
<comment type="caution">
    <text evidence="2">Lacks conserved residue(s) required for the propagation of feature annotation.</text>
</comment>
<protein>
    <recommendedName>
        <fullName evidence="3">PNPLA domain-containing protein</fullName>
    </recommendedName>
</protein>
<accession>A0A0C2WZS3</accession>
<gene>
    <name evidence="4" type="ORF">M408DRAFT_332742</name>
</gene>
<dbReference type="InterPro" id="IPR002641">
    <property type="entry name" value="PNPLA_dom"/>
</dbReference>
<evidence type="ECO:0000313" key="5">
    <source>
        <dbReference type="Proteomes" id="UP000054097"/>
    </source>
</evidence>
<dbReference type="SUPFAM" id="SSF48452">
    <property type="entry name" value="TPR-like"/>
    <property type="match status" value="3"/>
</dbReference>
<dbReference type="OrthoDB" id="3259098at2759"/>
<dbReference type="EMBL" id="KN824348">
    <property type="protein sequence ID" value="KIM22787.1"/>
    <property type="molecule type" value="Genomic_DNA"/>
</dbReference>
<evidence type="ECO:0000313" key="4">
    <source>
        <dbReference type="EMBL" id="KIM22787.1"/>
    </source>
</evidence>
<feature type="domain" description="PNPLA" evidence="3">
    <location>
        <begin position="14"/>
        <end position="213"/>
    </location>
</feature>
<organism evidence="4 5">
    <name type="scientific">Serendipita vermifera MAFF 305830</name>
    <dbReference type="NCBI Taxonomy" id="933852"/>
    <lineage>
        <taxon>Eukaryota</taxon>
        <taxon>Fungi</taxon>
        <taxon>Dikarya</taxon>
        <taxon>Basidiomycota</taxon>
        <taxon>Agaricomycotina</taxon>
        <taxon>Agaricomycetes</taxon>
        <taxon>Sebacinales</taxon>
        <taxon>Serendipitaceae</taxon>
        <taxon>Serendipita</taxon>
    </lineage>
</organism>
<dbReference type="GO" id="GO:0046486">
    <property type="term" value="P:glycerolipid metabolic process"/>
    <property type="evidence" value="ECO:0007669"/>
    <property type="project" value="UniProtKB-ARBA"/>
</dbReference>
<dbReference type="AlphaFoldDB" id="A0A0C2WZS3"/>
<dbReference type="SUPFAM" id="SSF52540">
    <property type="entry name" value="P-loop containing nucleoside triphosphate hydrolases"/>
    <property type="match status" value="1"/>
</dbReference>
<evidence type="ECO:0000256" key="1">
    <source>
        <dbReference type="ARBA" id="ARBA00023098"/>
    </source>
</evidence>
<dbReference type="InterPro" id="IPR002182">
    <property type="entry name" value="NB-ARC"/>
</dbReference>
<dbReference type="PANTHER" id="PTHR46082:SF11">
    <property type="entry name" value="AAA+ ATPASE DOMAIN-CONTAINING PROTEIN-RELATED"/>
    <property type="match status" value="1"/>
</dbReference>
<dbReference type="Proteomes" id="UP000054097">
    <property type="component" value="Unassembled WGS sequence"/>
</dbReference>
<dbReference type="SUPFAM" id="SSF52151">
    <property type="entry name" value="FabD/lysophospholipase-like"/>
    <property type="match status" value="1"/>
</dbReference>
<reference evidence="4 5" key="1">
    <citation type="submission" date="2014-04" db="EMBL/GenBank/DDBJ databases">
        <authorList>
            <consortium name="DOE Joint Genome Institute"/>
            <person name="Kuo A."/>
            <person name="Zuccaro A."/>
            <person name="Kohler A."/>
            <person name="Nagy L.G."/>
            <person name="Floudas D."/>
            <person name="Copeland A."/>
            <person name="Barry K.W."/>
            <person name="Cichocki N."/>
            <person name="Veneault-Fourrey C."/>
            <person name="LaButti K."/>
            <person name="Lindquist E.A."/>
            <person name="Lipzen A."/>
            <person name="Lundell T."/>
            <person name="Morin E."/>
            <person name="Murat C."/>
            <person name="Sun H."/>
            <person name="Tunlid A."/>
            <person name="Henrissat B."/>
            <person name="Grigoriev I.V."/>
            <person name="Hibbett D.S."/>
            <person name="Martin F."/>
            <person name="Nordberg H.P."/>
            <person name="Cantor M.N."/>
            <person name="Hua S.X."/>
        </authorList>
    </citation>
    <scope>NUCLEOTIDE SEQUENCE [LARGE SCALE GENOMIC DNA]</scope>
    <source>
        <strain evidence="4 5">MAFF 305830</strain>
    </source>
</reference>
<keyword evidence="1" id="KW-0443">Lipid metabolism</keyword>
<dbReference type="InterPro" id="IPR011990">
    <property type="entry name" value="TPR-like_helical_dom_sf"/>
</dbReference>
<dbReference type="Pfam" id="PF01734">
    <property type="entry name" value="Patatin"/>
    <property type="match status" value="1"/>
</dbReference>
<dbReference type="InterPro" id="IPR027417">
    <property type="entry name" value="P-loop_NTPase"/>
</dbReference>
<evidence type="ECO:0000256" key="2">
    <source>
        <dbReference type="PROSITE-ProRule" id="PRU01161"/>
    </source>
</evidence>
<dbReference type="Pfam" id="PF13424">
    <property type="entry name" value="TPR_12"/>
    <property type="match status" value="3"/>
</dbReference>
<proteinExistence type="predicted"/>
<sequence>MCESNEKTGGICILSFDNGGPGTYSQLLILKEYTSRLASDLHVGEDEVYLADYFDLMGGVGFGGMAAFMLGHLRMNIEQAIDKLLTLTDLLGFDDSNGDVDQKKNSNILKDFLENLLQARGIAPETKMNDPGFLFKRSKVTLYAASSANVTHPHAFRTYSSRGSTLNPTIIEALCATTAIQSYFLPVEMGPRRVRESFIGGALGANNPTRLLLEEADKVFGKNRRIAQILSLGCGLSRVQSVNASDRVDIDRLLKEVMRDCDTVANELSTRLFNVDAYLRLNVNRGMEFLEMKDWNTLGAVGTHTATYLATPCISESIDNSLRGLRERVGSVTLGQLSHSSKIKVMAKKAPLVSPYFVLREKPWMIMVDHLVKSVATRQKILPITGMGGCGKTQLVSYFLQEYPTLYAQIVYVDASSFSTIKADFQTWARALGDGHERNTWEDALRVLGSVPPGEQWVLIFDNADDPSLNINGFLPRDTNLTILITSRNPDLGNLATTTHLELGEMTKEEALSAMVQAARRSLPLSDEEIESVNVLLKELGCLAVALVQAGTYCRQLSSTVGEVFRPYSFTQYLNLFKSHRMDLMKKSGPMSLDNYQRGVYITLDLSYRQLTQESRDFLHIISLFHYTDIPFTSFAAAAQNAFEDPKSYYPRDDSHKNTILKLKNLLWQDMGWNELYLQEIIRTLRSFSLVTASSTNDSLFLHLHPLIQAWSRDMISSTPHPYRAMAMQVLTACGNEDIKLSRFLLPHMREMLNQVGIRDMHVNDLLAFGVVAKQQGNYGRAGRILEAALESMKHSAEENSMNTLWVASWLASTYRWEGRWTESEKLFTEVLEQRRRILGKEHPDTIKTASSLAATYRSQGRWTESEMLLVEVLEQGRLSLGIDHPHTIKAARNLAMTYHSQKRWDESEQLLVEVLEQARRVLGIDHLDTIKAAANLAFTYRNQGRWAESEKLELEVLEQRRRILGAEHPDTIWAVAHLASTYNCQGQWAEAEKLEIEVLEQRRRLLGTEHPHTIDAVVSLALTYAKQSRWDEAATLLALAVQQSTKILGQRHPYTQSDLKRLASVYDKLGRTTEAEETRCFLIPNVSSDD</sequence>
<dbReference type="Gene3D" id="3.40.1090.10">
    <property type="entry name" value="Cytosolic phospholipase A2 catalytic domain"/>
    <property type="match status" value="1"/>
</dbReference>
<dbReference type="STRING" id="933852.A0A0C2WZS3"/>
<dbReference type="Pfam" id="PF00931">
    <property type="entry name" value="NB-ARC"/>
    <property type="match status" value="1"/>
</dbReference>
<dbReference type="InterPro" id="IPR053137">
    <property type="entry name" value="NLR-like"/>
</dbReference>